<dbReference type="Proteomes" id="UP000326837">
    <property type="component" value="Chromosome"/>
</dbReference>
<proteinExistence type="predicted"/>
<dbReference type="InterPro" id="IPR012902">
    <property type="entry name" value="N_methyl_site"/>
</dbReference>
<dbReference type="EMBL" id="AP021861">
    <property type="protein sequence ID" value="BBO35659.1"/>
    <property type="molecule type" value="Genomic_DNA"/>
</dbReference>
<accession>A0A5K7XQ47</accession>
<reference evidence="3" key="1">
    <citation type="submission" date="2019-10" db="EMBL/GenBank/DDBJ databases">
        <title>Lacipirellula parvula gen. nov., sp. nov., representing a lineage of planctomycetes widespread in freshwater anoxic habitats, and description of the family Lacipirellulaceae.</title>
        <authorList>
            <person name="Dedysh S.N."/>
            <person name="Kulichevskaya I.S."/>
            <person name="Beletsky A.V."/>
            <person name="Rakitin A.L."/>
            <person name="Mardanov A.V."/>
            <person name="Ivanova A.A."/>
            <person name="Saltykova V.X."/>
            <person name="Rijpstra W.I.C."/>
            <person name="Sinninghe Damste J.S."/>
            <person name="Ravin N.V."/>
        </authorList>
    </citation>
    <scope>NUCLEOTIDE SEQUENCE [LARGE SCALE GENOMIC DNA]</scope>
    <source>
        <strain evidence="3">PX69</strain>
    </source>
</reference>
<evidence type="ECO:0000313" key="2">
    <source>
        <dbReference type="EMBL" id="BBO35659.1"/>
    </source>
</evidence>
<protein>
    <recommendedName>
        <fullName evidence="1">DUF1559 domain-containing protein</fullName>
    </recommendedName>
</protein>
<dbReference type="InterPro" id="IPR027558">
    <property type="entry name" value="Pre_pil_HX9DG_C"/>
</dbReference>
<dbReference type="PANTHER" id="PTHR30093:SF2">
    <property type="entry name" value="TYPE II SECRETION SYSTEM PROTEIN H"/>
    <property type="match status" value="1"/>
</dbReference>
<dbReference type="PANTHER" id="PTHR30093">
    <property type="entry name" value="GENERAL SECRETION PATHWAY PROTEIN G"/>
    <property type="match status" value="1"/>
</dbReference>
<dbReference type="InterPro" id="IPR011453">
    <property type="entry name" value="DUF1559"/>
</dbReference>
<dbReference type="SUPFAM" id="SSF54523">
    <property type="entry name" value="Pili subunits"/>
    <property type="match status" value="1"/>
</dbReference>
<dbReference type="NCBIfam" id="TIGR04294">
    <property type="entry name" value="pre_pil_HX9DG"/>
    <property type="match status" value="1"/>
</dbReference>
<dbReference type="KEGG" id="lpav:PLANPX_5271"/>
<evidence type="ECO:0000259" key="1">
    <source>
        <dbReference type="Pfam" id="PF07596"/>
    </source>
</evidence>
<dbReference type="RefSeq" id="WP_152100995.1">
    <property type="nucleotide sequence ID" value="NZ_AP021861.1"/>
</dbReference>
<dbReference type="Gene3D" id="3.30.700.10">
    <property type="entry name" value="Glycoprotein, Type 4 Pilin"/>
    <property type="match status" value="1"/>
</dbReference>
<dbReference type="AlphaFoldDB" id="A0A5K7XQ47"/>
<dbReference type="NCBIfam" id="TIGR02532">
    <property type="entry name" value="IV_pilin_GFxxxE"/>
    <property type="match status" value="1"/>
</dbReference>
<feature type="domain" description="DUF1559" evidence="1">
    <location>
        <begin position="31"/>
        <end position="309"/>
    </location>
</feature>
<dbReference type="Pfam" id="PF07596">
    <property type="entry name" value="SBP_bac_10"/>
    <property type="match status" value="1"/>
</dbReference>
<gene>
    <name evidence="2" type="ORF">PLANPX_5271</name>
</gene>
<sequence length="327" mass="35759">MRRRSAFTLVELLVVIAILGILIALLLPAVQAAREASRRASCQNNLKQLGLGLLTYHESQKVFPHGGWGFQWTGMPSRGFGLRQPGSWGYSLLPYIEQRPLWELARNGSIEEAHARLVQPMPMFNCPTRRGAEAVTLSGNYPYLKAIKPFGSPPEFAHSDFAISTGSTLITSDPGPGTLAAEVTHNWPMPEGYSADPTTQFTGISFSRTGTQLRRIVDGASQTYLIGEKYLHSEHYLTGESIGDNDSVFTGFCSDNHRYTRIDLTLAQDDSLPASSTSAQYRFGSAHAAGTNMVYCDGSVQVMSYDLDPLIHYRAGHGWDEGGSPAP</sequence>
<dbReference type="Pfam" id="PF07963">
    <property type="entry name" value="N_methyl"/>
    <property type="match status" value="1"/>
</dbReference>
<organism evidence="2 3">
    <name type="scientific">Lacipirellula parvula</name>
    <dbReference type="NCBI Taxonomy" id="2650471"/>
    <lineage>
        <taxon>Bacteria</taxon>
        <taxon>Pseudomonadati</taxon>
        <taxon>Planctomycetota</taxon>
        <taxon>Planctomycetia</taxon>
        <taxon>Pirellulales</taxon>
        <taxon>Lacipirellulaceae</taxon>
        <taxon>Lacipirellula</taxon>
    </lineage>
</organism>
<name>A0A5K7XQ47_9BACT</name>
<keyword evidence="3" id="KW-1185">Reference proteome</keyword>
<evidence type="ECO:0000313" key="3">
    <source>
        <dbReference type="Proteomes" id="UP000326837"/>
    </source>
</evidence>
<dbReference type="InterPro" id="IPR045584">
    <property type="entry name" value="Pilin-like"/>
</dbReference>